<dbReference type="SUPFAM" id="SSF81886">
    <property type="entry name" value="Helical scaffold and wing domains of SecA"/>
    <property type="match status" value="1"/>
</dbReference>
<reference evidence="3" key="2">
    <citation type="journal article" date="2019" name="Gigascience">
        <title>High-quality Schistosoma haematobium genome achieved by single-molecule and long-range sequencing.</title>
        <authorList>
            <person name="Stroehlein A.J."/>
            <person name="Korhonen P.K."/>
            <person name="Chong T.M."/>
            <person name="Lim Y.L."/>
            <person name="Chan K.G."/>
            <person name="Webster B."/>
            <person name="Rollinson D."/>
            <person name="Brindley P.J."/>
            <person name="Gasser R.B."/>
            <person name="Young N.D."/>
        </authorList>
    </citation>
    <scope>NUCLEOTIDE SEQUENCE</scope>
</reference>
<dbReference type="GO" id="GO:0030674">
    <property type="term" value="F:protein-macromolecule adaptor activity"/>
    <property type="evidence" value="ECO:0007669"/>
    <property type="project" value="TreeGrafter"/>
</dbReference>
<dbReference type="CTD" id="24598101"/>
<feature type="compositionally biased region" description="Low complexity" evidence="2">
    <location>
        <begin position="718"/>
        <end position="733"/>
    </location>
</feature>
<dbReference type="GO" id="GO:0034272">
    <property type="term" value="C:phosphatidylinositol 3-kinase complex, class III, type II"/>
    <property type="evidence" value="ECO:0007669"/>
    <property type="project" value="TreeGrafter"/>
</dbReference>
<feature type="compositionally biased region" description="Basic and acidic residues" evidence="2">
    <location>
        <begin position="735"/>
        <end position="759"/>
    </location>
</feature>
<sequence length="845" mass="96883">MKNFFEGLGKSRGKNDISGRTSPVNLEPLESNEVNKDQQTNKKETKSLPPSQKSEESNTGKNTKDTIEKTNNASDKSREVIKGDEKKTEKQTSPADATNKFTNKADDSVEAPQDKPPSTVRLIDRVNQGPTNQINEKNPSSTLINFLTSPVQTIKSNRAPSPTTPPTKTKPVDEVKDLETDKKSSELKEKQNKNSKNETNEVQSKKVESQPNINVGQKKEITSGSQPAPNTKTQEVLNKDNGNVQTTKSKDDKVPESQNKSNNIVTESASEVPVKKTLKDKPENETQVSKPEVSQSNTNYLVPSNIPQPDTNLKLGRKGVITRSEGEQLKPYQPKITSKHNDPPDLSLTSDKGVNRSINTGQKECEKYNESQRIDLKNLDPCRPVFFSVIDLKRSGFANAEDIENCWNKLGVPDVENLLKYLGFPKHGIINLDHLTQSLHEALEMNTYDDPGVLAGIRSINLELHLTEALKNAYRKEIEKFDTNLTEEREMILRYFHQQLNEIRQKMEILLGQKEAEIKQVQQKLDKTIQSSNEIEIKNKDVEFLMQTEDKFLNFITNLSDIMEAEIKQCEMSGEHFNHIFAFNEKIKKTVDQVKSQTESKDHFQRLKDSIQILKDYSQLLQIIVIKFAGIQRHTQFIINQEKEKNEKLEKALEIHQTNLFNLQTTFDNISRQNQKLFNEYEELQQKIQLKEVTIKTLQEENNQLSENYKTVLQKLTSNNINNDNSSNVNTNNVKRNDGTYESNKSNDDKSINDRKQNNKEYTQPDQNHHQRESPMNPTHMTYPEKNNISLYQISKEQLAMQQYQNDLEETIRKQAKQIRQLKSTVSKYRPNDPIWTEMVATKDQ</sequence>
<reference evidence="3" key="4">
    <citation type="journal article" date="2022" name="PLoS Pathog.">
        <title>Chromosome-level genome of Schistosoma haematobium underpins genome-wide explorations of molecular variation.</title>
        <authorList>
            <person name="Stroehlein A.J."/>
            <person name="Korhonen P.K."/>
            <person name="Lee V.V."/>
            <person name="Ralph S.A."/>
            <person name="Mentink-Kane M."/>
            <person name="You H."/>
            <person name="McManus D.P."/>
            <person name="Tchuente L.T."/>
            <person name="Stothard J.R."/>
            <person name="Kaur P."/>
            <person name="Dudchenko O."/>
            <person name="Aiden E.L."/>
            <person name="Yang B."/>
            <person name="Yang H."/>
            <person name="Emery A.M."/>
            <person name="Webster B.L."/>
            <person name="Brindley P.J."/>
            <person name="Rollinson D."/>
            <person name="Chang B.C.H."/>
            <person name="Gasser R.B."/>
            <person name="Young N.D."/>
        </authorList>
    </citation>
    <scope>NUCLEOTIDE SEQUENCE</scope>
</reference>
<feature type="compositionally biased region" description="Polar residues" evidence="2">
    <location>
        <begin position="347"/>
        <end position="357"/>
    </location>
</feature>
<dbReference type="GO" id="GO:0000045">
    <property type="term" value="P:autophagosome assembly"/>
    <property type="evidence" value="ECO:0007669"/>
    <property type="project" value="TreeGrafter"/>
</dbReference>
<dbReference type="EMBL" id="AMPZ03000001">
    <property type="protein sequence ID" value="KAH9594723.1"/>
    <property type="molecule type" value="Genomic_DNA"/>
</dbReference>
<gene>
    <name evidence="3" type="ORF">MS3_00010099</name>
</gene>
<evidence type="ECO:0000256" key="2">
    <source>
        <dbReference type="SAM" id="MobiDB-lite"/>
    </source>
</evidence>
<feature type="coiled-coil region" evidence="1">
    <location>
        <begin position="794"/>
        <end position="825"/>
    </location>
</feature>
<dbReference type="KEGG" id="shx:MS3_00010099"/>
<dbReference type="PANTHER" id="PTHR12768">
    <property type="entry name" value="BECLIN 1"/>
    <property type="match status" value="1"/>
</dbReference>
<feature type="compositionally biased region" description="Basic and acidic residues" evidence="2">
    <location>
        <begin position="53"/>
        <end position="68"/>
    </location>
</feature>
<feature type="compositionally biased region" description="Polar residues" evidence="2">
    <location>
        <begin position="222"/>
        <end position="247"/>
    </location>
</feature>
<dbReference type="GO" id="GO:0000407">
    <property type="term" value="C:phagophore assembly site"/>
    <property type="evidence" value="ECO:0007669"/>
    <property type="project" value="TreeGrafter"/>
</dbReference>
<evidence type="ECO:0000313" key="4">
    <source>
        <dbReference type="Proteomes" id="UP000471633"/>
    </source>
</evidence>
<keyword evidence="1" id="KW-0175">Coiled coil</keyword>
<feature type="compositionally biased region" description="Polar residues" evidence="2">
    <location>
        <begin position="128"/>
        <end position="161"/>
    </location>
</feature>
<proteinExistence type="predicted"/>
<accession>A0A922S5V0</accession>
<feature type="compositionally biased region" description="Basic and acidic residues" evidence="2">
    <location>
        <begin position="273"/>
        <end position="284"/>
    </location>
</feature>
<dbReference type="GO" id="GO:0045324">
    <property type="term" value="P:late endosome to vacuole transport"/>
    <property type="evidence" value="ECO:0007669"/>
    <property type="project" value="TreeGrafter"/>
</dbReference>
<feature type="region of interest" description="Disordered" evidence="2">
    <location>
        <begin position="718"/>
        <end position="784"/>
    </location>
</feature>
<evidence type="ECO:0000256" key="1">
    <source>
        <dbReference type="SAM" id="Coils"/>
    </source>
</evidence>
<feature type="compositionally biased region" description="Polar residues" evidence="2">
    <location>
        <begin position="91"/>
        <end position="102"/>
    </location>
</feature>
<dbReference type="RefSeq" id="XP_051073772.1">
    <property type="nucleotide sequence ID" value="XM_051218436.1"/>
</dbReference>
<reference evidence="3" key="3">
    <citation type="submission" date="2021-06" db="EMBL/GenBank/DDBJ databases">
        <title>Chromosome-level genome assembly for S. haematobium.</title>
        <authorList>
            <person name="Stroehlein A.J."/>
        </authorList>
    </citation>
    <scope>NUCLEOTIDE SEQUENCE</scope>
</reference>
<feature type="compositionally biased region" description="Polar residues" evidence="2">
    <location>
        <begin position="256"/>
        <end position="269"/>
    </location>
</feature>
<evidence type="ECO:0000313" key="3">
    <source>
        <dbReference type="EMBL" id="KAH9594723.1"/>
    </source>
</evidence>
<feature type="region of interest" description="Disordered" evidence="2">
    <location>
        <begin position="1"/>
        <end position="357"/>
    </location>
</feature>
<dbReference type="AlphaFoldDB" id="A0A922S5V0"/>
<name>A0A922S5V0_SCHHA</name>
<dbReference type="GO" id="GO:0043548">
    <property type="term" value="F:phosphatidylinositol 3-kinase binding"/>
    <property type="evidence" value="ECO:0007669"/>
    <property type="project" value="TreeGrafter"/>
</dbReference>
<keyword evidence="4" id="KW-1185">Reference proteome</keyword>
<feature type="compositionally biased region" description="Polar residues" evidence="2">
    <location>
        <begin position="285"/>
        <end position="311"/>
    </location>
</feature>
<feature type="coiled-coil region" evidence="1">
    <location>
        <begin position="639"/>
        <end position="715"/>
    </location>
</feature>
<dbReference type="PANTHER" id="PTHR12768:SF4">
    <property type="entry name" value="BECLIN-1"/>
    <property type="match status" value="1"/>
</dbReference>
<feature type="coiled-coil region" evidence="1">
    <location>
        <begin position="471"/>
        <end position="538"/>
    </location>
</feature>
<dbReference type="Proteomes" id="UP000471633">
    <property type="component" value="Unassembled WGS sequence"/>
</dbReference>
<dbReference type="GO" id="GO:0006995">
    <property type="term" value="P:cellular response to nitrogen starvation"/>
    <property type="evidence" value="ECO:0007669"/>
    <property type="project" value="TreeGrafter"/>
</dbReference>
<dbReference type="GO" id="GO:0034271">
    <property type="term" value="C:phosphatidylinositol 3-kinase complex, class III, type I"/>
    <property type="evidence" value="ECO:0007669"/>
    <property type="project" value="TreeGrafter"/>
</dbReference>
<feature type="compositionally biased region" description="Basic and acidic residues" evidence="2">
    <location>
        <begin position="75"/>
        <end position="90"/>
    </location>
</feature>
<reference evidence="3" key="1">
    <citation type="journal article" date="2012" name="Nat. Genet.">
        <title>Whole-genome sequence of Schistosoma haematobium.</title>
        <authorList>
            <person name="Young N.D."/>
            <person name="Jex A.R."/>
            <person name="Li B."/>
            <person name="Liu S."/>
            <person name="Yang L."/>
            <person name="Xiong Z."/>
            <person name="Li Y."/>
            <person name="Cantacessi C."/>
            <person name="Hall R.S."/>
            <person name="Xu X."/>
            <person name="Chen F."/>
            <person name="Wu X."/>
            <person name="Zerlotini A."/>
            <person name="Oliveira G."/>
            <person name="Hofmann A."/>
            <person name="Zhang G."/>
            <person name="Fang X."/>
            <person name="Kang Y."/>
            <person name="Campbell B.E."/>
            <person name="Loukas A."/>
            <person name="Ranganathan S."/>
            <person name="Rollinson D."/>
            <person name="Rinaldi G."/>
            <person name="Brindley P.J."/>
            <person name="Yang H."/>
            <person name="Wang J."/>
            <person name="Wang J."/>
            <person name="Gasser R.B."/>
        </authorList>
    </citation>
    <scope>NUCLEOTIDE SEQUENCE</scope>
</reference>
<feature type="compositionally biased region" description="Polar residues" evidence="2">
    <location>
        <begin position="774"/>
        <end position="784"/>
    </location>
</feature>
<organism evidence="3 4">
    <name type="scientific">Schistosoma haematobium</name>
    <name type="common">Blood fluke</name>
    <dbReference type="NCBI Taxonomy" id="6185"/>
    <lineage>
        <taxon>Eukaryota</taxon>
        <taxon>Metazoa</taxon>
        <taxon>Spiralia</taxon>
        <taxon>Lophotrochozoa</taxon>
        <taxon>Platyhelminthes</taxon>
        <taxon>Trematoda</taxon>
        <taxon>Digenea</taxon>
        <taxon>Strigeidida</taxon>
        <taxon>Schistosomatoidea</taxon>
        <taxon>Schistosomatidae</taxon>
        <taxon>Schistosoma</taxon>
    </lineage>
</organism>
<dbReference type="GO" id="GO:0000423">
    <property type="term" value="P:mitophagy"/>
    <property type="evidence" value="ECO:0007669"/>
    <property type="project" value="TreeGrafter"/>
</dbReference>
<comment type="caution">
    <text evidence="3">The sequence shown here is derived from an EMBL/GenBank/DDBJ whole genome shotgun (WGS) entry which is preliminary data.</text>
</comment>
<dbReference type="InterPro" id="IPR036266">
    <property type="entry name" value="SecA_Wing/Scaffold_sf"/>
</dbReference>
<dbReference type="InterPro" id="IPR007243">
    <property type="entry name" value="Atg6/Beclin"/>
</dbReference>
<feature type="compositionally biased region" description="Basic and acidic residues" evidence="2">
    <location>
        <begin position="170"/>
        <end position="208"/>
    </location>
</feature>
<protein>
    <submittedName>
        <fullName evidence="3">Uncharacterized protein</fullName>
    </submittedName>
</protein>
<feature type="compositionally biased region" description="Basic and acidic residues" evidence="2">
    <location>
        <begin position="33"/>
        <end position="46"/>
    </location>
</feature>
<dbReference type="GeneID" id="24598101"/>